<organism evidence="1 2">
    <name type="scientific">Stylophora pistillata</name>
    <name type="common">Smooth cauliflower coral</name>
    <dbReference type="NCBI Taxonomy" id="50429"/>
    <lineage>
        <taxon>Eukaryota</taxon>
        <taxon>Metazoa</taxon>
        <taxon>Cnidaria</taxon>
        <taxon>Anthozoa</taxon>
        <taxon>Hexacorallia</taxon>
        <taxon>Scleractinia</taxon>
        <taxon>Astrocoeniina</taxon>
        <taxon>Pocilloporidae</taxon>
        <taxon>Stylophora</taxon>
    </lineage>
</organism>
<sequence length="278" mass="29496">MEGCCSFKVIVGGVCGYNPKDRKRNSEIVPLLSCKKDIDSHKSTYEFTGPEDEAELILCRAGKFSKSESLRTMTICPNHRTKLGLGWSRGSSTRCRVPVEISGYGKGKGLWPKGERGLGKNESEAILRKTGLFVQVGTGTLVADQTDVGKADPRAVSAEKGDVRSDGGGRAGLPPLSLVFKYLTSILLKLGSGLVDCVAQGTTVGSQAVVFHSGNMTSPSALVLQDRGFNAGNLRLLPDFEIGVEITPVDVEDGAQAALVGALEEVDVLKQPRAICKA</sequence>
<gene>
    <name evidence="1" type="ORF">AWC38_SpisGene9295</name>
</gene>
<evidence type="ECO:0000313" key="1">
    <source>
        <dbReference type="EMBL" id="PFX26044.1"/>
    </source>
</evidence>
<dbReference type="AlphaFoldDB" id="A0A2B4S5T0"/>
<dbReference type="Proteomes" id="UP000225706">
    <property type="component" value="Unassembled WGS sequence"/>
</dbReference>
<dbReference type="EMBL" id="LSMT01000135">
    <property type="protein sequence ID" value="PFX26044.1"/>
    <property type="molecule type" value="Genomic_DNA"/>
</dbReference>
<evidence type="ECO:0000313" key="2">
    <source>
        <dbReference type="Proteomes" id="UP000225706"/>
    </source>
</evidence>
<protein>
    <submittedName>
        <fullName evidence="1">Uncharacterized protein</fullName>
    </submittedName>
</protein>
<reference evidence="2" key="1">
    <citation type="journal article" date="2017" name="bioRxiv">
        <title>Comparative analysis of the genomes of Stylophora pistillata and Acropora digitifera provides evidence for extensive differences between species of corals.</title>
        <authorList>
            <person name="Voolstra C.R."/>
            <person name="Li Y."/>
            <person name="Liew Y.J."/>
            <person name="Baumgarten S."/>
            <person name="Zoccola D."/>
            <person name="Flot J.-F."/>
            <person name="Tambutte S."/>
            <person name="Allemand D."/>
            <person name="Aranda M."/>
        </authorList>
    </citation>
    <scope>NUCLEOTIDE SEQUENCE [LARGE SCALE GENOMIC DNA]</scope>
</reference>
<accession>A0A2B4S5T0</accession>
<name>A0A2B4S5T0_STYPI</name>
<keyword evidence="2" id="KW-1185">Reference proteome</keyword>
<proteinExistence type="predicted"/>
<comment type="caution">
    <text evidence="1">The sequence shown here is derived from an EMBL/GenBank/DDBJ whole genome shotgun (WGS) entry which is preliminary data.</text>
</comment>